<dbReference type="InterPro" id="IPR001461">
    <property type="entry name" value="Aspartic_peptidase_A1"/>
</dbReference>
<organism evidence="9 10">
    <name type="scientific">Podospora aff. communis PSN243</name>
    <dbReference type="NCBI Taxonomy" id="3040156"/>
    <lineage>
        <taxon>Eukaryota</taxon>
        <taxon>Fungi</taxon>
        <taxon>Dikarya</taxon>
        <taxon>Ascomycota</taxon>
        <taxon>Pezizomycotina</taxon>
        <taxon>Sordariomycetes</taxon>
        <taxon>Sordariomycetidae</taxon>
        <taxon>Sordariales</taxon>
        <taxon>Podosporaceae</taxon>
        <taxon>Podospora</taxon>
    </lineage>
</organism>
<protein>
    <submittedName>
        <fullName evidence="9">Aspartic peptidase domain-containing protein</fullName>
    </submittedName>
</protein>
<dbReference type="InterPro" id="IPR001969">
    <property type="entry name" value="Aspartic_peptidase_AS"/>
</dbReference>
<evidence type="ECO:0000313" key="10">
    <source>
        <dbReference type="Proteomes" id="UP001321760"/>
    </source>
</evidence>
<dbReference type="FunFam" id="2.40.70.10:FF:000026">
    <property type="entry name" value="Endothiapepsin"/>
    <property type="match status" value="1"/>
</dbReference>
<dbReference type="SUPFAM" id="SSF50630">
    <property type="entry name" value="Acid proteases"/>
    <property type="match status" value="1"/>
</dbReference>
<dbReference type="Proteomes" id="UP001321760">
    <property type="component" value="Unassembled WGS sequence"/>
</dbReference>
<gene>
    <name evidence="9" type="ORF">QBC34DRAFT_395258</name>
</gene>
<dbReference type="GO" id="GO:0006508">
    <property type="term" value="P:proteolysis"/>
    <property type="evidence" value="ECO:0007669"/>
    <property type="project" value="UniProtKB-KW"/>
</dbReference>
<keyword evidence="3 6" id="KW-0064">Aspartyl protease</keyword>
<comment type="caution">
    <text evidence="9">The sequence shown here is derived from an EMBL/GenBank/DDBJ whole genome shotgun (WGS) entry which is preliminary data.</text>
</comment>
<evidence type="ECO:0000313" key="9">
    <source>
        <dbReference type="EMBL" id="KAK4453312.1"/>
    </source>
</evidence>
<evidence type="ECO:0000256" key="4">
    <source>
        <dbReference type="ARBA" id="ARBA00022801"/>
    </source>
</evidence>
<evidence type="ECO:0000259" key="8">
    <source>
        <dbReference type="PROSITE" id="PS51767"/>
    </source>
</evidence>
<dbReference type="PANTHER" id="PTHR47966:SF2">
    <property type="entry name" value="ASPERGILLOPEPSIN-1-RELATED"/>
    <property type="match status" value="1"/>
</dbReference>
<dbReference type="InterPro" id="IPR033121">
    <property type="entry name" value="PEPTIDASE_A1"/>
</dbReference>
<reference evidence="9" key="1">
    <citation type="journal article" date="2023" name="Mol. Phylogenet. Evol.">
        <title>Genome-scale phylogeny and comparative genomics of the fungal order Sordariales.</title>
        <authorList>
            <person name="Hensen N."/>
            <person name="Bonometti L."/>
            <person name="Westerberg I."/>
            <person name="Brannstrom I.O."/>
            <person name="Guillou S."/>
            <person name="Cros-Aarteil S."/>
            <person name="Calhoun S."/>
            <person name="Haridas S."/>
            <person name="Kuo A."/>
            <person name="Mondo S."/>
            <person name="Pangilinan J."/>
            <person name="Riley R."/>
            <person name="LaButti K."/>
            <person name="Andreopoulos B."/>
            <person name="Lipzen A."/>
            <person name="Chen C."/>
            <person name="Yan M."/>
            <person name="Daum C."/>
            <person name="Ng V."/>
            <person name="Clum A."/>
            <person name="Steindorff A."/>
            <person name="Ohm R.A."/>
            <person name="Martin F."/>
            <person name="Silar P."/>
            <person name="Natvig D.O."/>
            <person name="Lalanne C."/>
            <person name="Gautier V."/>
            <person name="Ament-Velasquez S.L."/>
            <person name="Kruys A."/>
            <person name="Hutchinson M.I."/>
            <person name="Powell A.J."/>
            <person name="Barry K."/>
            <person name="Miller A.N."/>
            <person name="Grigoriev I.V."/>
            <person name="Debuchy R."/>
            <person name="Gladieux P."/>
            <person name="Hiltunen Thoren M."/>
            <person name="Johannesson H."/>
        </authorList>
    </citation>
    <scope>NUCLEOTIDE SEQUENCE</scope>
    <source>
        <strain evidence="9">PSN243</strain>
    </source>
</reference>
<dbReference type="InterPro" id="IPR034163">
    <property type="entry name" value="Aspergillopepsin-like_cat_dom"/>
</dbReference>
<evidence type="ECO:0000256" key="2">
    <source>
        <dbReference type="ARBA" id="ARBA00022670"/>
    </source>
</evidence>
<dbReference type="PANTHER" id="PTHR47966">
    <property type="entry name" value="BETA-SITE APP-CLEAVING ENZYME, ISOFORM A-RELATED"/>
    <property type="match status" value="1"/>
</dbReference>
<dbReference type="InterPro" id="IPR021109">
    <property type="entry name" value="Peptidase_aspartic_dom_sf"/>
</dbReference>
<evidence type="ECO:0000256" key="3">
    <source>
        <dbReference type="ARBA" id="ARBA00022750"/>
    </source>
</evidence>
<proteinExistence type="inferred from homology"/>
<dbReference type="PROSITE" id="PS51767">
    <property type="entry name" value="PEPTIDASE_A1"/>
    <property type="match status" value="1"/>
</dbReference>
<reference evidence="9" key="2">
    <citation type="submission" date="2023-05" db="EMBL/GenBank/DDBJ databases">
        <authorList>
            <consortium name="Lawrence Berkeley National Laboratory"/>
            <person name="Steindorff A."/>
            <person name="Hensen N."/>
            <person name="Bonometti L."/>
            <person name="Westerberg I."/>
            <person name="Brannstrom I.O."/>
            <person name="Guillou S."/>
            <person name="Cros-Aarteil S."/>
            <person name="Calhoun S."/>
            <person name="Haridas S."/>
            <person name="Kuo A."/>
            <person name="Mondo S."/>
            <person name="Pangilinan J."/>
            <person name="Riley R."/>
            <person name="Labutti K."/>
            <person name="Andreopoulos B."/>
            <person name="Lipzen A."/>
            <person name="Chen C."/>
            <person name="Yanf M."/>
            <person name="Daum C."/>
            <person name="Ng V."/>
            <person name="Clum A."/>
            <person name="Ohm R."/>
            <person name="Martin F."/>
            <person name="Silar P."/>
            <person name="Natvig D."/>
            <person name="Lalanne C."/>
            <person name="Gautier V."/>
            <person name="Ament-Velasquez S.L."/>
            <person name="Kruys A."/>
            <person name="Hutchinson M.I."/>
            <person name="Powell A.J."/>
            <person name="Barry K."/>
            <person name="Miller A.N."/>
            <person name="Grigoriev I.V."/>
            <person name="Debuchy R."/>
            <person name="Gladieux P."/>
            <person name="Thoren M.H."/>
            <person name="Johannesson H."/>
        </authorList>
    </citation>
    <scope>NUCLEOTIDE SEQUENCE</scope>
    <source>
        <strain evidence="9">PSN243</strain>
    </source>
</reference>
<comment type="similarity">
    <text evidence="1 6">Belongs to the peptidase A1 family.</text>
</comment>
<dbReference type="EMBL" id="MU865920">
    <property type="protein sequence ID" value="KAK4453312.1"/>
    <property type="molecule type" value="Genomic_DNA"/>
</dbReference>
<feature type="domain" description="Peptidase A1" evidence="8">
    <location>
        <begin position="241"/>
        <end position="554"/>
    </location>
</feature>
<dbReference type="CDD" id="cd06097">
    <property type="entry name" value="Aspergillopepsin_like"/>
    <property type="match status" value="1"/>
</dbReference>
<feature type="active site" evidence="5">
    <location>
        <position position="442"/>
    </location>
</feature>
<feature type="active site" evidence="5">
    <location>
        <position position="259"/>
    </location>
</feature>
<feature type="region of interest" description="Disordered" evidence="7">
    <location>
        <begin position="1"/>
        <end position="21"/>
    </location>
</feature>
<keyword evidence="10" id="KW-1185">Reference proteome</keyword>
<accession>A0AAV9GZ31</accession>
<evidence type="ECO:0000256" key="1">
    <source>
        <dbReference type="ARBA" id="ARBA00007447"/>
    </source>
</evidence>
<evidence type="ECO:0000256" key="5">
    <source>
        <dbReference type="PIRSR" id="PIRSR601461-1"/>
    </source>
</evidence>
<dbReference type="FunFam" id="2.40.70.10:FF:000024">
    <property type="entry name" value="Endothiapepsin"/>
    <property type="match status" value="1"/>
</dbReference>
<keyword evidence="4 6" id="KW-0378">Hydrolase</keyword>
<name>A0AAV9GZ31_9PEZI</name>
<evidence type="ECO:0000256" key="6">
    <source>
        <dbReference type="RuleBase" id="RU000454"/>
    </source>
</evidence>
<dbReference type="Pfam" id="PF00026">
    <property type="entry name" value="Asp"/>
    <property type="match status" value="1"/>
</dbReference>
<keyword evidence="2 6" id="KW-0645">Protease</keyword>
<evidence type="ECO:0000256" key="7">
    <source>
        <dbReference type="SAM" id="MobiDB-lite"/>
    </source>
</evidence>
<dbReference type="PRINTS" id="PR00792">
    <property type="entry name" value="PEPSIN"/>
</dbReference>
<dbReference type="PROSITE" id="PS00141">
    <property type="entry name" value="ASP_PROTEASE"/>
    <property type="match status" value="1"/>
</dbReference>
<dbReference type="Gene3D" id="2.40.70.10">
    <property type="entry name" value="Acid Proteases"/>
    <property type="match status" value="2"/>
</dbReference>
<dbReference type="AlphaFoldDB" id="A0AAV9GZ31"/>
<sequence length="558" mass="59882">MVPPQLHPFETEPGNGPMHEGRRQGDLLAKACLLIPTNERQSALFVCGPVTVAAELAVLCTANIFSPSPSLFALHRTLFRSPFSPSLCSALCCSSTFAGTRPVVCHILRSFPRAFLAHFAIMKFSIAAAVTATAGLAAASPVVTRVRAEDLKPSNLGGAAFRVQTVENRGFNPIGKGPRALGRVYQKYGVEMSEGLLAALESIAEKMNVKTHFSKRDGNNTNTGAGKAEVAAHPELFDIEYLAPVQIGTPQQTLNLNFDTGSSDLWVFSSETPIAQQNGHKIYDINASTTAVRIEGATWSIRYGDGSSSSGNVYRDTVSIGGLEVKNQAVESATRVSGSFTEDAASSGLLGLGFDQINQVKPNKEKTFFSNAMSSLAMPLFSANLKKGEAGNYNFGFIDNTEFHGNLHFVDINSTDGFWQFQTNAFTVGNVTADAPHEAIADTGTTLLMIPDNITDAYYAQVPGAVNNWNVGGYIFPCNSTLPDLTLHIGSYKAVIGGQYMNYAPVDSRSFDNATVCFGGVQSSYGFPFAIYGDIFFKAQFTVFHAGEMKLGFAPKPQ</sequence>
<dbReference type="GO" id="GO:0004190">
    <property type="term" value="F:aspartic-type endopeptidase activity"/>
    <property type="evidence" value="ECO:0007669"/>
    <property type="project" value="UniProtKB-KW"/>
</dbReference>